<dbReference type="STRING" id="1111728.GCA_000427805_00527"/>
<reference evidence="2 4" key="3">
    <citation type="submission" date="2019-03" db="EMBL/GenBank/DDBJ databases">
        <authorList>
            <consortium name="Pathogen Informatics"/>
        </authorList>
    </citation>
    <scope>NUCLEOTIDE SEQUENCE [LARGE SCALE GENOMIC DNA]</scope>
    <source>
        <strain evidence="2 4">NCTC12282</strain>
    </source>
</reference>
<organism evidence="1 3">
    <name type="scientific">Budvicia aquatica</name>
    <dbReference type="NCBI Taxonomy" id="82979"/>
    <lineage>
        <taxon>Bacteria</taxon>
        <taxon>Pseudomonadati</taxon>
        <taxon>Pseudomonadota</taxon>
        <taxon>Gammaproteobacteria</taxon>
        <taxon>Enterobacterales</taxon>
        <taxon>Budviciaceae</taxon>
        <taxon>Budvicia</taxon>
    </lineage>
</organism>
<dbReference type="Proteomes" id="UP000373449">
    <property type="component" value="Unassembled WGS sequence"/>
</dbReference>
<dbReference type="OrthoDB" id="5767011at2"/>
<dbReference type="EMBL" id="PDDX01000001">
    <property type="protein sequence ID" value="PHI29627.1"/>
    <property type="molecule type" value="Genomic_DNA"/>
</dbReference>
<gene>
    <name evidence="1" type="ORF">CRN84_09930</name>
    <name evidence="2" type="ORF">NCTC12282_02902</name>
</gene>
<evidence type="ECO:0000313" key="3">
    <source>
        <dbReference type="Proteomes" id="UP000224974"/>
    </source>
</evidence>
<dbReference type="Pfam" id="PF05258">
    <property type="entry name" value="DciA"/>
    <property type="match status" value="1"/>
</dbReference>
<dbReference type="Proteomes" id="UP000224974">
    <property type="component" value="Unassembled WGS sequence"/>
</dbReference>
<sequence length="173" mass="19416">MRDSRPVLLDTLFDDADLLRNVQQRAIALLKLNKAVKALLPKQLHGYCRVANYRQGVLVLEVANASWLVRLRYEQPMLLSALRTEILPSLASIDIKINPKLTINNQTAADLVRSYTPNASKDDTPMRKLSEQSAEQLRDLAARCQGKLKEKLERLAALAGERVTSTASRNKKP</sequence>
<protein>
    <submittedName>
        <fullName evidence="1">DUF721 domain-containing protein</fullName>
    </submittedName>
    <submittedName>
        <fullName evidence="2">Protein of uncharacterized function (DUF721)</fullName>
    </submittedName>
</protein>
<reference evidence="3" key="1">
    <citation type="submission" date="2017-09" db="EMBL/GenBank/DDBJ databases">
        <title>FDA dAtabase for Regulatory Grade micrObial Sequences (FDA-ARGOS): Supporting development and validation of Infectious Disease Dx tests.</title>
        <authorList>
            <person name="Minogue T."/>
            <person name="Wolcott M."/>
            <person name="Wasieloski L."/>
            <person name="Aguilar W."/>
            <person name="Moore D."/>
            <person name="Tallon L."/>
            <person name="Sadzewicz L."/>
            <person name="Ott S."/>
            <person name="Zhao X."/>
            <person name="Nagaraj S."/>
            <person name="Vavikolanu K."/>
            <person name="Aluvathingal J."/>
            <person name="Nadendla S."/>
            <person name="Sichtig H."/>
        </authorList>
    </citation>
    <scope>NUCLEOTIDE SEQUENCE [LARGE SCALE GENOMIC DNA]</scope>
    <source>
        <strain evidence="3">FDAARGOS_387</strain>
    </source>
</reference>
<accession>A0A2C6DK89</accession>
<dbReference type="AlphaFoldDB" id="A0A2C6DK89"/>
<evidence type="ECO:0000313" key="4">
    <source>
        <dbReference type="Proteomes" id="UP000373449"/>
    </source>
</evidence>
<keyword evidence="3" id="KW-1185">Reference proteome</keyword>
<evidence type="ECO:0000313" key="2">
    <source>
        <dbReference type="EMBL" id="VFS47989.1"/>
    </source>
</evidence>
<dbReference type="EMBL" id="CAADJA010000002">
    <property type="protein sequence ID" value="VFS47989.1"/>
    <property type="molecule type" value="Genomic_DNA"/>
</dbReference>
<evidence type="ECO:0000313" key="1">
    <source>
        <dbReference type="EMBL" id="PHI29627.1"/>
    </source>
</evidence>
<proteinExistence type="predicted"/>
<dbReference type="InterPro" id="IPR007922">
    <property type="entry name" value="DciA-like"/>
</dbReference>
<dbReference type="RefSeq" id="WP_029093131.1">
    <property type="nucleotide sequence ID" value="NZ_BRLG01000002.1"/>
</dbReference>
<reference evidence="1" key="2">
    <citation type="submission" date="2017-09" db="EMBL/GenBank/DDBJ databases">
        <title>FDA dAtabase for Regulatory Grade micrObial Sequences (FDA-ARGOS): Supporting development and validation of Infectious Disease Dx tests.</title>
        <authorList>
            <person name="Minogue T."/>
            <person name="Wolcott M."/>
            <person name="Wasieloski L."/>
            <person name="Aguilar W."/>
            <person name="Moore D."/>
            <person name="Tallon L.J."/>
            <person name="Sadzewicz L."/>
            <person name="Ott S."/>
            <person name="Zhao X."/>
            <person name="Nagaraj S."/>
            <person name="Vavikolanu K."/>
            <person name="Aluvathingal J."/>
            <person name="Nadendla S."/>
            <person name="Sichtig H."/>
        </authorList>
    </citation>
    <scope>NUCLEOTIDE SEQUENCE</scope>
    <source>
        <strain evidence="1">FDAARGOS_387</strain>
    </source>
</reference>
<name>A0A2C6DK89_9GAMM</name>